<dbReference type="CDD" id="cd18808">
    <property type="entry name" value="SF1_C_Upf1"/>
    <property type="match status" value="1"/>
</dbReference>
<organism evidence="4 5">
    <name type="scientific">Marinomonas foliarum</name>
    <dbReference type="NCBI Taxonomy" id="491950"/>
    <lineage>
        <taxon>Bacteria</taxon>
        <taxon>Pseudomonadati</taxon>
        <taxon>Pseudomonadota</taxon>
        <taxon>Gammaproteobacteria</taxon>
        <taxon>Oceanospirillales</taxon>
        <taxon>Oceanospirillaceae</taxon>
        <taxon>Marinomonas</taxon>
    </lineage>
</organism>
<proteinExistence type="predicted"/>
<dbReference type="InterPro" id="IPR041679">
    <property type="entry name" value="DNA2/NAM7-like_C"/>
</dbReference>
<dbReference type="InterPro" id="IPR047187">
    <property type="entry name" value="SF1_C_Upf1"/>
</dbReference>
<dbReference type="InterPro" id="IPR041677">
    <property type="entry name" value="DNA2/NAM7_AAA_11"/>
</dbReference>
<gene>
    <name evidence="4" type="ORF">JSY38_17650</name>
</gene>
<dbReference type="SUPFAM" id="SSF52540">
    <property type="entry name" value="P-loop containing nucleoside triphosphate hydrolases"/>
    <property type="match status" value="1"/>
</dbReference>
<dbReference type="RefSeq" id="WP_205114476.1">
    <property type="nucleotide sequence ID" value="NZ_CP070273.1"/>
</dbReference>
<sequence length="907" mass="102892">MVSIIMDGQDKTKQISDWKISQSGESLWLTCSFPSGKEFKLPLSKCKISPTEEMQNKLLTRKDSHRVEQVDQAVVYGNKYVVLQYSGKSKRYLMKYDDVHLVEPSDVSESDVFQYFKAVSRERIAKSNGGSNSGIADNILRQLEKLPLSTKTALYGYCKGYSQPIQSHQNLIFPFGINDSQLKALASVFSSQVSIIEGPPGTGKTQTILNILANILLQGKTVAILSNNNAAVENIYEKLAKSGLDFLVAKLGSVDKRNDFFSDLPELPAFDQSDDLDLSLVEEKVEELTQLLYAQNEAAGLKSQIDELRIEYKYLLKCNSEYQSDSAKPFSRLLKKYRLSKSKTLDLISYLTLLKDSPITLRNRFELLLNFRIFRTGPFSSVDKLNAMTSALQLKFYSDELKEKEEELAACEKILIKGNFESLLQDVTTSSMSYFKQQISQRKWSKETFSSDNYRVKIDDFLRRYPIIGSGTHSIVNSIKAGTVLDYVIIDEASQQDIIPGILALGCAKNLVVVGDRKQLPPIFNETEIPAPDERYDCGKYSLLDSCLKVFGGTAPVTLLKEHYRCHPKIIQFCNQQFYNNQLIPMTQDNGEVALQLVVTSKGNHTRGYKNLRELDSLLEIQKQGKSSHWDETSNIGFIAPYNAQVDLSQLHLPANFIKDTTHRFQGRECDKIIFSTVLDEKPSNVRSLSFVDNSNLINVAVSRAKHQFTLVTGDRVFSALNGPIAALIRYIEYYDNGTSNIYRSPVISAFDLLYREYDISLDKLRSRLRPNDSEFLSEQIVAELLRKILSSAPYDSVMFHMEVELHKLVARNYEGLTEYERRFMIKSRCDFVIYHKVGKKPFAVIEVDGGSHDTSEQQRRDVLKNSILQKAELTLFRLKTDESRIEEKIEQFIGSALGLTPSKEPD</sequence>
<dbReference type="InterPro" id="IPR027417">
    <property type="entry name" value="P-loop_NTPase"/>
</dbReference>
<evidence type="ECO:0000313" key="4">
    <source>
        <dbReference type="EMBL" id="QRV23814.1"/>
    </source>
</evidence>
<feature type="domain" description="DNA2/NAM7 helicase helicase" evidence="2">
    <location>
        <begin position="177"/>
        <end position="523"/>
    </location>
</feature>
<evidence type="ECO:0000313" key="5">
    <source>
        <dbReference type="Proteomes" id="UP000644167"/>
    </source>
</evidence>
<dbReference type="PANTHER" id="PTHR10887:SF495">
    <property type="entry name" value="HELICASE SENATAXIN ISOFORM X1-RELATED"/>
    <property type="match status" value="1"/>
</dbReference>
<protein>
    <submittedName>
        <fullName evidence="4">DUF2726 domain-containing protein</fullName>
    </submittedName>
</protein>
<evidence type="ECO:0000259" key="2">
    <source>
        <dbReference type="Pfam" id="PF13086"/>
    </source>
</evidence>
<name>A0ABX7IPD7_9GAMM</name>
<feature type="domain" description="DNA2/NAM7 helicase-like C-terminal" evidence="3">
    <location>
        <begin position="543"/>
        <end position="712"/>
    </location>
</feature>
<dbReference type="Pfam" id="PF13087">
    <property type="entry name" value="AAA_12"/>
    <property type="match status" value="1"/>
</dbReference>
<dbReference type="CDD" id="cd17934">
    <property type="entry name" value="DEXXQc_Upf1-like"/>
    <property type="match status" value="1"/>
</dbReference>
<dbReference type="Pfam" id="PF13086">
    <property type="entry name" value="AAA_11"/>
    <property type="match status" value="1"/>
</dbReference>
<dbReference type="InterPro" id="IPR045055">
    <property type="entry name" value="DNA2/NAM7-like"/>
</dbReference>
<feature type="domain" description="DUF2726" evidence="1">
    <location>
        <begin position="826"/>
        <end position="892"/>
    </location>
</feature>
<dbReference type="EMBL" id="CP070273">
    <property type="protein sequence ID" value="QRV23814.1"/>
    <property type="molecule type" value="Genomic_DNA"/>
</dbReference>
<accession>A0ABX7IPD7</accession>
<dbReference type="Gene3D" id="3.40.50.300">
    <property type="entry name" value="P-loop containing nucleotide triphosphate hydrolases"/>
    <property type="match status" value="2"/>
</dbReference>
<dbReference type="Proteomes" id="UP000644167">
    <property type="component" value="Chromosome"/>
</dbReference>
<dbReference type="Gene3D" id="3.40.960.10">
    <property type="entry name" value="VSR Endonuclease"/>
    <property type="match status" value="1"/>
</dbReference>
<dbReference type="PANTHER" id="PTHR10887">
    <property type="entry name" value="DNA2/NAM7 HELICASE FAMILY"/>
    <property type="match status" value="1"/>
</dbReference>
<evidence type="ECO:0000259" key="3">
    <source>
        <dbReference type="Pfam" id="PF13087"/>
    </source>
</evidence>
<evidence type="ECO:0000259" key="1">
    <source>
        <dbReference type="Pfam" id="PF10881"/>
    </source>
</evidence>
<reference evidence="4 5" key="1">
    <citation type="submission" date="2021-02" db="EMBL/GenBank/DDBJ databases">
        <title>The genome of Marinomonas foliarum JZW.</title>
        <authorList>
            <person name="Sun M."/>
        </authorList>
    </citation>
    <scope>NUCLEOTIDE SEQUENCE [LARGE SCALE GENOMIC DNA]</scope>
    <source>
        <strain evidence="4 5">JZW</strain>
    </source>
</reference>
<keyword evidence="5" id="KW-1185">Reference proteome</keyword>
<dbReference type="InterPro" id="IPR024402">
    <property type="entry name" value="DUF2726"/>
</dbReference>
<dbReference type="Pfam" id="PF10881">
    <property type="entry name" value="DUF2726"/>
    <property type="match status" value="1"/>
</dbReference>